<evidence type="ECO:0000256" key="2">
    <source>
        <dbReference type="ARBA" id="ARBA00007664"/>
    </source>
</evidence>
<dbReference type="InterPro" id="IPR018114">
    <property type="entry name" value="TRYPSIN_HIS"/>
</dbReference>
<dbReference type="InterPro" id="IPR009003">
    <property type="entry name" value="Peptidase_S1_PA"/>
</dbReference>
<dbReference type="GO" id="GO:0006508">
    <property type="term" value="P:proteolysis"/>
    <property type="evidence" value="ECO:0007669"/>
    <property type="project" value="UniProtKB-KW"/>
</dbReference>
<dbReference type="InterPro" id="IPR050430">
    <property type="entry name" value="Peptidase_S1"/>
</dbReference>
<dbReference type="InterPro" id="IPR001314">
    <property type="entry name" value="Peptidase_S1A"/>
</dbReference>
<dbReference type="InterPro" id="IPR043504">
    <property type="entry name" value="Peptidase_S1_PA_chymotrypsin"/>
</dbReference>
<evidence type="ECO:0000256" key="1">
    <source>
        <dbReference type="ARBA" id="ARBA00004239"/>
    </source>
</evidence>
<dbReference type="AlphaFoldDB" id="A0AAJ7E2S3"/>
<protein>
    <submittedName>
        <fullName evidence="10">Chymotrypsin-2-like</fullName>
    </submittedName>
</protein>
<dbReference type="Pfam" id="PF00089">
    <property type="entry name" value="Trypsin"/>
    <property type="match status" value="1"/>
</dbReference>
<keyword evidence="5 7" id="KW-0720">Serine protease</keyword>
<evidence type="ECO:0000259" key="8">
    <source>
        <dbReference type="PROSITE" id="PS50240"/>
    </source>
</evidence>
<evidence type="ECO:0000256" key="6">
    <source>
        <dbReference type="ARBA" id="ARBA00023157"/>
    </source>
</evidence>
<reference evidence="10" key="1">
    <citation type="submission" date="2025-08" db="UniProtKB">
        <authorList>
            <consortium name="RefSeq"/>
        </authorList>
    </citation>
    <scope>IDENTIFICATION</scope>
</reference>
<dbReference type="KEGG" id="csol:105368422"/>
<keyword evidence="4 7" id="KW-0378">Hydrolase</keyword>
<sequence>MVQLADKRMATTELRQKNYEENDGWLLAKTRHSHIVFFLILAANVFGRNSRILGGEDADIRHFPYLASLRHLNTGVHRCGGSIISKSHLLTAAHCFTDIEFSNMIVYVGTHNSSDTSAPSYNIEDLDIHPEFRDMMKKDKKKGILNDVAVVTLNRSLEFNEFVNKIRLPRTNVVADSRVVVVGWGKTAVNNVNFSQKLQKISMRVLKNSVCEEALPFYLQIQQLCTYNSVGIGVCIGDSGGPLIHDNILVGIISYINPCAIGYPDVSSRTFYYMDFIKSVLNKSNKINCCTS</sequence>
<dbReference type="PROSITE" id="PS00134">
    <property type="entry name" value="TRYPSIN_HIS"/>
    <property type="match status" value="1"/>
</dbReference>
<evidence type="ECO:0000256" key="5">
    <source>
        <dbReference type="ARBA" id="ARBA00022825"/>
    </source>
</evidence>
<feature type="domain" description="Peptidase S1" evidence="8">
    <location>
        <begin position="52"/>
        <end position="282"/>
    </location>
</feature>
<dbReference type="RefSeq" id="XP_011505734.1">
    <property type="nucleotide sequence ID" value="XM_011507432.1"/>
</dbReference>
<keyword evidence="6" id="KW-1015">Disulfide bond</keyword>
<dbReference type="GO" id="GO:0005576">
    <property type="term" value="C:extracellular region"/>
    <property type="evidence" value="ECO:0007669"/>
    <property type="project" value="UniProtKB-SubCell"/>
</dbReference>
<dbReference type="FunFam" id="2.40.10.10:FF:000068">
    <property type="entry name" value="transmembrane protease serine 2"/>
    <property type="match status" value="1"/>
</dbReference>
<keyword evidence="3 7" id="KW-0645">Protease</keyword>
<gene>
    <name evidence="10" type="primary">LOC105368422</name>
</gene>
<dbReference type="SUPFAM" id="SSF50494">
    <property type="entry name" value="Trypsin-like serine proteases"/>
    <property type="match status" value="1"/>
</dbReference>
<dbReference type="Proteomes" id="UP000695007">
    <property type="component" value="Unplaced"/>
</dbReference>
<name>A0AAJ7E2S3_9HYME</name>
<evidence type="ECO:0000256" key="3">
    <source>
        <dbReference type="ARBA" id="ARBA00022670"/>
    </source>
</evidence>
<dbReference type="PROSITE" id="PS00135">
    <property type="entry name" value="TRYPSIN_SER"/>
    <property type="match status" value="1"/>
</dbReference>
<keyword evidence="9" id="KW-1185">Reference proteome</keyword>
<evidence type="ECO:0000256" key="4">
    <source>
        <dbReference type="ARBA" id="ARBA00022801"/>
    </source>
</evidence>
<dbReference type="PRINTS" id="PR00722">
    <property type="entry name" value="CHYMOTRYPSIN"/>
</dbReference>
<comment type="similarity">
    <text evidence="2">Belongs to the peptidase S1 family.</text>
</comment>
<evidence type="ECO:0000256" key="7">
    <source>
        <dbReference type="RuleBase" id="RU363034"/>
    </source>
</evidence>
<dbReference type="GeneID" id="105368422"/>
<evidence type="ECO:0000313" key="9">
    <source>
        <dbReference type="Proteomes" id="UP000695007"/>
    </source>
</evidence>
<dbReference type="InterPro" id="IPR001254">
    <property type="entry name" value="Trypsin_dom"/>
</dbReference>
<organism evidence="9 10">
    <name type="scientific">Ceratosolen solmsi marchali</name>
    <dbReference type="NCBI Taxonomy" id="326594"/>
    <lineage>
        <taxon>Eukaryota</taxon>
        <taxon>Metazoa</taxon>
        <taxon>Ecdysozoa</taxon>
        <taxon>Arthropoda</taxon>
        <taxon>Hexapoda</taxon>
        <taxon>Insecta</taxon>
        <taxon>Pterygota</taxon>
        <taxon>Neoptera</taxon>
        <taxon>Endopterygota</taxon>
        <taxon>Hymenoptera</taxon>
        <taxon>Apocrita</taxon>
        <taxon>Proctotrupomorpha</taxon>
        <taxon>Chalcidoidea</taxon>
        <taxon>Agaonidae</taxon>
        <taxon>Agaoninae</taxon>
        <taxon>Ceratosolen</taxon>
    </lineage>
</organism>
<dbReference type="PANTHER" id="PTHR24276:SF98">
    <property type="entry name" value="FI18310P1-RELATED"/>
    <property type="match status" value="1"/>
</dbReference>
<dbReference type="PROSITE" id="PS50240">
    <property type="entry name" value="TRYPSIN_DOM"/>
    <property type="match status" value="1"/>
</dbReference>
<evidence type="ECO:0000313" key="10">
    <source>
        <dbReference type="RefSeq" id="XP_011505734.1"/>
    </source>
</evidence>
<dbReference type="SMART" id="SM00020">
    <property type="entry name" value="Tryp_SPc"/>
    <property type="match status" value="1"/>
</dbReference>
<dbReference type="GO" id="GO:0004252">
    <property type="term" value="F:serine-type endopeptidase activity"/>
    <property type="evidence" value="ECO:0007669"/>
    <property type="project" value="InterPro"/>
</dbReference>
<dbReference type="FunFam" id="2.40.10.10:FF:000036">
    <property type="entry name" value="Trypsin beta"/>
    <property type="match status" value="1"/>
</dbReference>
<dbReference type="PANTHER" id="PTHR24276">
    <property type="entry name" value="POLYSERASE-RELATED"/>
    <property type="match status" value="1"/>
</dbReference>
<dbReference type="CDD" id="cd00190">
    <property type="entry name" value="Tryp_SPc"/>
    <property type="match status" value="1"/>
</dbReference>
<accession>A0AAJ7E2S3</accession>
<comment type="subcellular location">
    <subcellularLocation>
        <location evidence="1">Secreted</location>
        <location evidence="1">Extracellular space</location>
    </subcellularLocation>
</comment>
<proteinExistence type="inferred from homology"/>
<dbReference type="InterPro" id="IPR033116">
    <property type="entry name" value="TRYPSIN_SER"/>
</dbReference>
<dbReference type="Gene3D" id="2.40.10.10">
    <property type="entry name" value="Trypsin-like serine proteases"/>
    <property type="match status" value="1"/>
</dbReference>